<dbReference type="GO" id="GO:0005886">
    <property type="term" value="C:plasma membrane"/>
    <property type="evidence" value="ECO:0007669"/>
    <property type="project" value="UniProtKB-SubCell"/>
</dbReference>
<dbReference type="Pfam" id="PF00528">
    <property type="entry name" value="BPD_transp_1"/>
    <property type="match status" value="1"/>
</dbReference>
<feature type="transmembrane region" description="Helical" evidence="7">
    <location>
        <begin position="31"/>
        <end position="52"/>
    </location>
</feature>
<keyword evidence="6 7" id="KW-0472">Membrane</keyword>
<evidence type="ECO:0000313" key="11">
    <source>
        <dbReference type="Proteomes" id="UP000185511"/>
    </source>
</evidence>
<comment type="similarity">
    <text evidence="7">Belongs to the binding-protein-dependent transport system permease family.</text>
</comment>
<name>A0AAC9LGM1_9PSEU</name>
<dbReference type="AlphaFoldDB" id="A0AAC9LGM1"/>
<dbReference type="KEGG" id="acad:UA74_19520"/>
<evidence type="ECO:0000256" key="3">
    <source>
        <dbReference type="ARBA" id="ARBA00022475"/>
    </source>
</evidence>
<evidence type="ECO:0000256" key="5">
    <source>
        <dbReference type="ARBA" id="ARBA00022989"/>
    </source>
</evidence>
<dbReference type="GO" id="GO:0055085">
    <property type="term" value="P:transmembrane transport"/>
    <property type="evidence" value="ECO:0007669"/>
    <property type="project" value="InterPro"/>
</dbReference>
<accession>A0AAC9LGM1</accession>
<dbReference type="PANTHER" id="PTHR32243">
    <property type="entry name" value="MALTOSE TRANSPORT SYSTEM PERMEASE-RELATED"/>
    <property type="match status" value="1"/>
</dbReference>
<evidence type="ECO:0000256" key="1">
    <source>
        <dbReference type="ARBA" id="ARBA00004651"/>
    </source>
</evidence>
<comment type="subcellular location">
    <subcellularLocation>
        <location evidence="1 7">Cell membrane</location>
        <topology evidence="1 7">Multi-pass membrane protein</topology>
    </subcellularLocation>
</comment>
<evidence type="ECO:0000256" key="6">
    <source>
        <dbReference type="ARBA" id="ARBA00023136"/>
    </source>
</evidence>
<keyword evidence="10" id="KW-0762">Sugar transport</keyword>
<dbReference type="RefSeq" id="WP_083683367.1">
    <property type="nucleotide sequence ID" value="NZ_CP016076.1"/>
</dbReference>
<dbReference type="Proteomes" id="UP000185511">
    <property type="component" value="Chromosome"/>
</dbReference>
<feature type="transmembrane region" description="Helical" evidence="7">
    <location>
        <begin position="264"/>
        <end position="285"/>
    </location>
</feature>
<keyword evidence="2 7" id="KW-0813">Transport</keyword>
<gene>
    <name evidence="10" type="ORF">UA74_19520</name>
</gene>
<dbReference type="InterPro" id="IPR000515">
    <property type="entry name" value="MetI-like"/>
</dbReference>
<feature type="region of interest" description="Disordered" evidence="8">
    <location>
        <begin position="1"/>
        <end position="22"/>
    </location>
</feature>
<feature type="transmembrane region" description="Helical" evidence="7">
    <location>
        <begin position="93"/>
        <end position="117"/>
    </location>
</feature>
<dbReference type="InterPro" id="IPR035906">
    <property type="entry name" value="MetI-like_sf"/>
</dbReference>
<feature type="transmembrane region" description="Helical" evidence="7">
    <location>
        <begin position="214"/>
        <end position="237"/>
    </location>
</feature>
<feature type="transmembrane region" description="Helical" evidence="7">
    <location>
        <begin position="129"/>
        <end position="156"/>
    </location>
</feature>
<dbReference type="InterPro" id="IPR050901">
    <property type="entry name" value="BP-dep_ABC_trans_perm"/>
</dbReference>
<evidence type="ECO:0000313" key="10">
    <source>
        <dbReference type="EMBL" id="APU15929.1"/>
    </source>
</evidence>
<sequence>MVTVPTAVPPTRGRRAPRERRRRPPVTRGQWWLLALSGAVLLVLLFPVYWMIMTSLVPSRELLTSSPPLVPPLDTANVDAYGAVLESRPVGRWMWNSTLVTLGTAIISLVVSTLGGYSLSRFRTRAQQVMGFTLLFSRMLPGTLLIIPVFVIFASVGMINNLWSVILVNVAATVPFTTWLMKSFVDGVPFEIEEAAMIDGCGRLRALGQVVLPLLRPGLATTFTYACILAWGDFLFARTLMPNPNDWTITVGIASFIGEFSVDWGGLMAAGIMSMVPMLVLFFFLEPFLVKGMASGSVKG</sequence>
<evidence type="ECO:0000256" key="7">
    <source>
        <dbReference type="RuleBase" id="RU363032"/>
    </source>
</evidence>
<feature type="domain" description="ABC transmembrane type-1" evidence="9">
    <location>
        <begin position="94"/>
        <end position="285"/>
    </location>
</feature>
<keyword evidence="11" id="KW-1185">Reference proteome</keyword>
<keyword evidence="3" id="KW-1003">Cell membrane</keyword>
<feature type="transmembrane region" description="Helical" evidence="7">
    <location>
        <begin position="162"/>
        <end position="181"/>
    </location>
</feature>
<dbReference type="Gene3D" id="1.10.3720.10">
    <property type="entry name" value="MetI-like"/>
    <property type="match status" value="1"/>
</dbReference>
<dbReference type="CDD" id="cd06261">
    <property type="entry name" value="TM_PBP2"/>
    <property type="match status" value="1"/>
</dbReference>
<keyword evidence="5 7" id="KW-1133">Transmembrane helix</keyword>
<organism evidence="10 11">
    <name type="scientific">Actinoalloteichus fjordicus</name>
    <dbReference type="NCBI Taxonomy" id="1612552"/>
    <lineage>
        <taxon>Bacteria</taxon>
        <taxon>Bacillati</taxon>
        <taxon>Actinomycetota</taxon>
        <taxon>Actinomycetes</taxon>
        <taxon>Pseudonocardiales</taxon>
        <taxon>Pseudonocardiaceae</taxon>
        <taxon>Actinoalloteichus</taxon>
    </lineage>
</organism>
<protein>
    <submittedName>
        <fullName evidence="10">ABC-type sugar transport system, permease component</fullName>
    </submittedName>
</protein>
<evidence type="ECO:0000256" key="4">
    <source>
        <dbReference type="ARBA" id="ARBA00022692"/>
    </source>
</evidence>
<dbReference type="PANTHER" id="PTHR32243:SF18">
    <property type="entry name" value="INNER MEMBRANE ABC TRANSPORTER PERMEASE PROTEIN YCJP"/>
    <property type="match status" value="1"/>
</dbReference>
<evidence type="ECO:0000256" key="2">
    <source>
        <dbReference type="ARBA" id="ARBA00022448"/>
    </source>
</evidence>
<reference evidence="11" key="1">
    <citation type="submission" date="2016-06" db="EMBL/GenBank/DDBJ databases">
        <title>Complete genome sequence of Actinoalloteichus fjordicus DSM 46855 (=ADI127-17), type strain of the new species Actinoalloteichus fjordicus.</title>
        <authorList>
            <person name="Ruckert C."/>
            <person name="Nouioui I."/>
            <person name="Willmese J."/>
            <person name="van Wezel G."/>
            <person name="Klenk H.-P."/>
            <person name="Kalinowski J."/>
            <person name="Zotchev S.B."/>
        </authorList>
    </citation>
    <scope>NUCLEOTIDE SEQUENCE [LARGE SCALE GENOMIC DNA]</scope>
    <source>
        <strain evidence="11">ADI127-7</strain>
    </source>
</reference>
<evidence type="ECO:0000256" key="8">
    <source>
        <dbReference type="SAM" id="MobiDB-lite"/>
    </source>
</evidence>
<dbReference type="EMBL" id="CP016076">
    <property type="protein sequence ID" value="APU15929.1"/>
    <property type="molecule type" value="Genomic_DNA"/>
</dbReference>
<evidence type="ECO:0000259" key="9">
    <source>
        <dbReference type="PROSITE" id="PS50928"/>
    </source>
</evidence>
<dbReference type="PROSITE" id="PS50928">
    <property type="entry name" value="ABC_TM1"/>
    <property type="match status" value="1"/>
</dbReference>
<keyword evidence="4 7" id="KW-0812">Transmembrane</keyword>
<dbReference type="SUPFAM" id="SSF161098">
    <property type="entry name" value="MetI-like"/>
    <property type="match status" value="1"/>
</dbReference>
<proteinExistence type="inferred from homology"/>
<feature type="compositionally biased region" description="Basic residues" evidence="8">
    <location>
        <begin position="12"/>
        <end position="22"/>
    </location>
</feature>